<feature type="transmembrane region" description="Helical" evidence="3">
    <location>
        <begin position="21"/>
        <end position="41"/>
    </location>
</feature>
<accession>A0A0W0VM14</accession>
<dbReference type="AlphaFoldDB" id="A0A0W0VM14"/>
<proteinExistence type="inferred from homology"/>
<dbReference type="EMBL" id="LNYK01000016">
    <property type="protein sequence ID" value="KTD21086.1"/>
    <property type="molecule type" value="Genomic_DNA"/>
</dbReference>
<dbReference type="Pfam" id="PF01645">
    <property type="entry name" value="Glu_synthase"/>
    <property type="match status" value="1"/>
</dbReference>
<dbReference type="PATRIC" id="fig|45068.5.peg.1276"/>
<sequence length="512" mass="57100">MEISLPRNRSMLLFHAWEVEQLLWLFILFVTIIGLAALYFYDRVQKKHTILRNFPIIGHFRYLGEFLGGFFRQYFFAREREELPFNRAERSWVYRAAKNVDTTLGFGSTRPLHQTGTVYFVNAPFPPLIKSQAAIQPVTIGPFCKKPYTSSHIFNISAMSYGAISKPAILALSKGAKMAGCWLNTGEGGISPYHLQYGCDIVAQIGTAKYGFRDAAGNLSDTRLLELAQVECIKMFEIKLSQGAKPGKGGILPAIKVTEEIAAIRGIPPYTDSISPNRHPDIGNIGELLDAIEHIRRITGKPVGLKFVLGSYNWLHDLCLGIHRRGILSAPDFITLDSADGGTGASPQGLMDYMGIPIQESLPRLVDILVLYNLRNRIKIIASGKLITPADVTWALCAGADFVNSARGFMFALGCIQAMRCHKNTCPTGIATHNERLQRGLVIEDKAMRVYHYANNMAREVAILCHSCGVDEPRQLQRKHARIVREDGYSVSIAELFPDQEPLPEYKSRIML</sequence>
<protein>
    <submittedName>
        <fullName evidence="5">Glutamate synthase</fullName>
    </submittedName>
</protein>
<keyword evidence="3" id="KW-1133">Transmembrane helix</keyword>
<evidence type="ECO:0000313" key="6">
    <source>
        <dbReference type="Proteomes" id="UP000054997"/>
    </source>
</evidence>
<dbReference type="InterPro" id="IPR024188">
    <property type="entry name" value="GltB"/>
</dbReference>
<keyword evidence="3" id="KW-0812">Transmembrane</keyword>
<evidence type="ECO:0000259" key="4">
    <source>
        <dbReference type="Pfam" id="PF01645"/>
    </source>
</evidence>
<dbReference type="RefSeq" id="WP_237758277.1">
    <property type="nucleotide sequence ID" value="NZ_CAAAHZ010000015.1"/>
</dbReference>
<dbReference type="STRING" id="45068.Llon_1184"/>
<dbReference type="CDD" id="cd02808">
    <property type="entry name" value="GltS_FMN"/>
    <property type="match status" value="1"/>
</dbReference>
<comment type="caution">
    <text evidence="5">The sequence shown here is derived from an EMBL/GenBank/DDBJ whole genome shotgun (WGS) entry which is preliminary data.</text>
</comment>
<dbReference type="InterPro" id="IPR013785">
    <property type="entry name" value="Aldolase_TIM"/>
</dbReference>
<dbReference type="GO" id="GO:0015930">
    <property type="term" value="F:glutamate synthase activity"/>
    <property type="evidence" value="ECO:0007669"/>
    <property type="project" value="InterPro"/>
</dbReference>
<dbReference type="PANTHER" id="PTHR43819">
    <property type="entry name" value="ARCHAEAL-TYPE GLUTAMATE SYNTHASE [NADPH]"/>
    <property type="match status" value="1"/>
</dbReference>
<dbReference type="PANTHER" id="PTHR43819:SF1">
    <property type="entry name" value="ARCHAEAL-TYPE GLUTAMATE SYNTHASE [NADPH]"/>
    <property type="match status" value="1"/>
</dbReference>
<dbReference type="SUPFAM" id="SSF51395">
    <property type="entry name" value="FMN-linked oxidoreductases"/>
    <property type="match status" value="1"/>
</dbReference>
<dbReference type="Gene3D" id="3.20.20.70">
    <property type="entry name" value="Aldolase class I"/>
    <property type="match status" value="1"/>
</dbReference>
<dbReference type="Proteomes" id="UP000054997">
    <property type="component" value="Unassembled WGS sequence"/>
</dbReference>
<dbReference type="InterPro" id="IPR002932">
    <property type="entry name" value="Glu_synthdom"/>
</dbReference>
<dbReference type="GO" id="GO:0006537">
    <property type="term" value="P:glutamate biosynthetic process"/>
    <property type="evidence" value="ECO:0007669"/>
    <property type="project" value="InterPro"/>
</dbReference>
<dbReference type="PIRSF" id="PIRSF006429">
    <property type="entry name" value="GOGAT_lg_2"/>
    <property type="match status" value="1"/>
</dbReference>
<reference evidence="5 6" key="1">
    <citation type="submission" date="2015-11" db="EMBL/GenBank/DDBJ databases">
        <title>Genomic analysis of 38 Legionella species identifies large and diverse effector repertoires.</title>
        <authorList>
            <person name="Burstein D."/>
            <person name="Amaro F."/>
            <person name="Zusman T."/>
            <person name="Lifshitz Z."/>
            <person name="Cohen O."/>
            <person name="Gilbert J.A."/>
            <person name="Pupko T."/>
            <person name="Shuman H.A."/>
            <person name="Segal G."/>
        </authorList>
    </citation>
    <scope>NUCLEOTIDE SEQUENCE [LARGE SCALE GENOMIC DNA]</scope>
    <source>
        <strain evidence="5 6">ATCC 49505</strain>
    </source>
</reference>
<evidence type="ECO:0000256" key="1">
    <source>
        <dbReference type="ARBA" id="ARBA00009716"/>
    </source>
</evidence>
<name>A0A0W0VM14_9GAMM</name>
<comment type="similarity">
    <text evidence="1 2">Belongs to the glutamate synthase family.</text>
</comment>
<evidence type="ECO:0000256" key="3">
    <source>
        <dbReference type="SAM" id="Phobius"/>
    </source>
</evidence>
<keyword evidence="3" id="KW-0472">Membrane</keyword>
<feature type="domain" description="Glutamate synthase" evidence="4">
    <location>
        <begin position="151"/>
        <end position="470"/>
    </location>
</feature>
<organism evidence="5 6">
    <name type="scientific">Legionella londiniensis</name>
    <dbReference type="NCBI Taxonomy" id="45068"/>
    <lineage>
        <taxon>Bacteria</taxon>
        <taxon>Pseudomonadati</taxon>
        <taxon>Pseudomonadota</taxon>
        <taxon>Gammaproteobacteria</taxon>
        <taxon>Legionellales</taxon>
        <taxon>Legionellaceae</taxon>
        <taxon>Legionella</taxon>
    </lineage>
</organism>
<gene>
    <name evidence="5" type="ORF">Llon_1184</name>
</gene>
<evidence type="ECO:0000256" key="2">
    <source>
        <dbReference type="PIRNR" id="PIRNR006429"/>
    </source>
</evidence>
<evidence type="ECO:0000313" key="5">
    <source>
        <dbReference type="EMBL" id="KTD21086.1"/>
    </source>
</evidence>
<keyword evidence="6" id="KW-1185">Reference proteome</keyword>